<keyword evidence="1" id="KW-0812">Transmembrane</keyword>
<name>S2J1W9_MUCC1</name>
<feature type="transmembrane region" description="Helical" evidence="1">
    <location>
        <begin position="41"/>
        <end position="60"/>
    </location>
</feature>
<dbReference type="InParanoid" id="S2J1W9"/>
<protein>
    <submittedName>
        <fullName evidence="2">Uncharacterized protein</fullName>
    </submittedName>
</protein>
<keyword evidence="3" id="KW-1185">Reference proteome</keyword>
<evidence type="ECO:0000313" key="3">
    <source>
        <dbReference type="Proteomes" id="UP000014254"/>
    </source>
</evidence>
<evidence type="ECO:0000256" key="1">
    <source>
        <dbReference type="SAM" id="Phobius"/>
    </source>
</evidence>
<dbReference type="AlphaFoldDB" id="S2J1W9"/>
<proteinExistence type="predicted"/>
<feature type="transmembrane region" description="Helical" evidence="1">
    <location>
        <begin position="16"/>
        <end position="34"/>
    </location>
</feature>
<dbReference type="EMBL" id="KE124127">
    <property type="protein sequence ID" value="EPB82162.1"/>
    <property type="molecule type" value="Genomic_DNA"/>
</dbReference>
<sequence>MLPNFDTVMFPEVQNGSLMISSVTTALMLALCLRSSRIPKIVGCLGLTAGFISIIASALLVSRSDRIGVEPYYYLFYILYYIVICLPVLVLLRFIARQQNQRGESGKSLRIGTGFIYVRYF</sequence>
<dbReference type="VEuPathDB" id="FungiDB:HMPREF1544_11085"/>
<accession>S2J1W9</accession>
<organism evidence="2 3">
    <name type="scientific">Mucor circinelloides f. circinelloides (strain 1006PhL)</name>
    <name type="common">Mucormycosis agent</name>
    <name type="synonym">Calyptromyces circinelloides</name>
    <dbReference type="NCBI Taxonomy" id="1220926"/>
    <lineage>
        <taxon>Eukaryota</taxon>
        <taxon>Fungi</taxon>
        <taxon>Fungi incertae sedis</taxon>
        <taxon>Mucoromycota</taxon>
        <taxon>Mucoromycotina</taxon>
        <taxon>Mucoromycetes</taxon>
        <taxon>Mucorales</taxon>
        <taxon>Mucorineae</taxon>
        <taxon>Mucoraceae</taxon>
        <taxon>Mucor</taxon>
    </lineage>
</organism>
<dbReference type="OrthoDB" id="10341129at2759"/>
<reference evidence="3" key="1">
    <citation type="submission" date="2013-05" db="EMBL/GenBank/DDBJ databases">
        <title>The Genome sequence of Mucor circinelloides f. circinelloides 1006PhL.</title>
        <authorList>
            <consortium name="The Broad Institute Genomics Platform"/>
            <person name="Cuomo C."/>
            <person name="Earl A."/>
            <person name="Findley K."/>
            <person name="Lee S.C."/>
            <person name="Walker B."/>
            <person name="Young S."/>
            <person name="Zeng Q."/>
            <person name="Gargeya S."/>
            <person name="Fitzgerald M."/>
            <person name="Haas B."/>
            <person name="Abouelleil A."/>
            <person name="Allen A.W."/>
            <person name="Alvarado L."/>
            <person name="Arachchi H.M."/>
            <person name="Berlin A.M."/>
            <person name="Chapman S.B."/>
            <person name="Gainer-Dewar J."/>
            <person name="Goldberg J."/>
            <person name="Griggs A."/>
            <person name="Gujja S."/>
            <person name="Hansen M."/>
            <person name="Howarth C."/>
            <person name="Imamovic A."/>
            <person name="Ireland A."/>
            <person name="Larimer J."/>
            <person name="McCowan C."/>
            <person name="Murphy C."/>
            <person name="Pearson M."/>
            <person name="Poon T.W."/>
            <person name="Priest M."/>
            <person name="Roberts A."/>
            <person name="Saif S."/>
            <person name="Shea T."/>
            <person name="Sisk P."/>
            <person name="Sykes S."/>
            <person name="Wortman J."/>
            <person name="Nusbaum C."/>
            <person name="Birren B."/>
        </authorList>
    </citation>
    <scope>NUCLEOTIDE SEQUENCE [LARGE SCALE GENOMIC DNA]</scope>
    <source>
        <strain evidence="3">1006PhL</strain>
    </source>
</reference>
<keyword evidence="1" id="KW-1133">Transmembrane helix</keyword>
<dbReference type="Proteomes" id="UP000014254">
    <property type="component" value="Unassembled WGS sequence"/>
</dbReference>
<gene>
    <name evidence="2" type="ORF">HMPREF1544_11085</name>
</gene>
<feature type="transmembrane region" description="Helical" evidence="1">
    <location>
        <begin position="72"/>
        <end position="92"/>
    </location>
</feature>
<keyword evidence="1" id="KW-0472">Membrane</keyword>
<evidence type="ECO:0000313" key="2">
    <source>
        <dbReference type="EMBL" id="EPB82162.1"/>
    </source>
</evidence>